<dbReference type="EMBL" id="ACKZ01000020">
    <property type="protein sequence ID" value="EEW37155.1"/>
    <property type="molecule type" value="Genomic_DNA"/>
</dbReference>
<name>C8NHH8_9LACT</name>
<keyword evidence="1" id="KW-0472">Membrane</keyword>
<dbReference type="AlphaFoldDB" id="C8NHH8"/>
<comment type="caution">
    <text evidence="2">The sequence shown here is derived from an EMBL/GenBank/DDBJ whole genome shotgun (WGS) entry which is preliminary data.</text>
</comment>
<gene>
    <name evidence="2" type="ORF">HMPREF0444_1373</name>
</gene>
<dbReference type="RefSeq" id="WP_005607757.1">
    <property type="nucleotide sequence ID" value="NZ_GG694018.1"/>
</dbReference>
<feature type="transmembrane region" description="Helical" evidence="1">
    <location>
        <begin position="22"/>
        <end position="53"/>
    </location>
</feature>
<dbReference type="HOGENOM" id="CLU_2954040_0_0_9"/>
<keyword evidence="1" id="KW-1133">Transmembrane helix</keyword>
<keyword evidence="3" id="KW-1185">Reference proteome</keyword>
<evidence type="ECO:0000313" key="2">
    <source>
        <dbReference type="EMBL" id="EEW37155.1"/>
    </source>
</evidence>
<sequence length="59" mass="6713">MNPSEEFHEMSAKRSRWIKWDILFKVIGLVCSATIFPIGSSLAVLFTLCGLVIPNQFRN</sequence>
<keyword evidence="1" id="KW-0812">Transmembrane</keyword>
<organism evidence="2 3">
    <name type="scientific">Granulicatella adiacens ATCC 49175</name>
    <dbReference type="NCBI Taxonomy" id="638301"/>
    <lineage>
        <taxon>Bacteria</taxon>
        <taxon>Bacillati</taxon>
        <taxon>Bacillota</taxon>
        <taxon>Bacilli</taxon>
        <taxon>Lactobacillales</taxon>
        <taxon>Carnobacteriaceae</taxon>
        <taxon>Granulicatella</taxon>
    </lineage>
</organism>
<reference evidence="2 3" key="1">
    <citation type="submission" date="2009-08" db="EMBL/GenBank/DDBJ databases">
        <authorList>
            <person name="Muzny D."/>
            <person name="Qin X."/>
            <person name="Deng J."/>
            <person name="Jiang H."/>
            <person name="Liu Y."/>
            <person name="Qu J."/>
            <person name="Song X.-Z."/>
            <person name="Zhang L."/>
            <person name="Thornton R."/>
            <person name="Coyle M."/>
            <person name="Francisco L."/>
            <person name="Jackson L."/>
            <person name="Javaid M."/>
            <person name="Korchina V."/>
            <person name="Kovar C."/>
            <person name="Mata R."/>
            <person name="Mathew T."/>
            <person name="Ngo R."/>
            <person name="Nguyen L."/>
            <person name="Nguyen N."/>
            <person name="Okwuonu G."/>
            <person name="Ongeri F."/>
            <person name="Pham C."/>
            <person name="Simmons D."/>
            <person name="Wilczek-Boney K."/>
            <person name="Hale W."/>
            <person name="Jakkamsetti A."/>
            <person name="Pham P."/>
            <person name="Ruth R."/>
            <person name="San Lucas F."/>
            <person name="Warren J."/>
            <person name="Zhang J."/>
            <person name="Zhao Z."/>
            <person name="Zhou C."/>
            <person name="Zhu D."/>
            <person name="Lee S."/>
            <person name="Bess C."/>
            <person name="Blankenburg K."/>
            <person name="Forbes L."/>
            <person name="Fu Q."/>
            <person name="Gubbala S."/>
            <person name="Hirani K."/>
            <person name="Jayaseelan J.C."/>
            <person name="Lara F."/>
            <person name="Munidasa M."/>
            <person name="Palculict T."/>
            <person name="Patil S."/>
            <person name="Pu L.-L."/>
            <person name="Saada N."/>
            <person name="Tang L."/>
            <person name="Weissenberger G."/>
            <person name="Zhu Y."/>
            <person name="Hemphill L."/>
            <person name="Shang Y."/>
            <person name="Youmans B."/>
            <person name="Ayvaz T."/>
            <person name="Ross M."/>
            <person name="Santibanez J."/>
            <person name="Aqrawi P."/>
            <person name="Gross S."/>
            <person name="Joshi V."/>
            <person name="Fowler G."/>
            <person name="Nazareth L."/>
            <person name="Reid J."/>
            <person name="Worley K."/>
            <person name="Petrosino J."/>
            <person name="Highlander S."/>
            <person name="Gibbs R."/>
        </authorList>
    </citation>
    <scope>NUCLEOTIDE SEQUENCE [LARGE SCALE GENOMIC DNA]</scope>
    <source>
        <strain evidence="2 3">ATCC 49175</strain>
    </source>
</reference>
<evidence type="ECO:0000256" key="1">
    <source>
        <dbReference type="SAM" id="Phobius"/>
    </source>
</evidence>
<protein>
    <submittedName>
        <fullName evidence="2">Uncharacterized protein</fullName>
    </submittedName>
</protein>
<evidence type="ECO:0000313" key="3">
    <source>
        <dbReference type="Proteomes" id="UP000005926"/>
    </source>
</evidence>
<accession>C8NHH8</accession>
<proteinExistence type="predicted"/>
<dbReference type="STRING" id="638301.HMPREF0444_1373"/>
<dbReference type="Proteomes" id="UP000005926">
    <property type="component" value="Unassembled WGS sequence"/>
</dbReference>